<keyword evidence="7" id="KW-0732">Signal</keyword>
<dbReference type="Gene3D" id="3.30.379.10">
    <property type="entry name" value="Chitobiase/beta-hexosaminidase domain 2-like"/>
    <property type="match status" value="1"/>
</dbReference>
<dbReference type="Gene3D" id="3.20.20.80">
    <property type="entry name" value="Glycosidases"/>
    <property type="match status" value="1"/>
</dbReference>
<dbReference type="GO" id="GO:0005975">
    <property type="term" value="P:carbohydrate metabolic process"/>
    <property type="evidence" value="ECO:0007669"/>
    <property type="project" value="InterPro"/>
</dbReference>
<dbReference type="InterPro" id="IPR017853">
    <property type="entry name" value="GH"/>
</dbReference>
<dbReference type="PANTHER" id="PTHR22600:SF57">
    <property type="entry name" value="BETA-N-ACETYLHEXOSAMINIDASE"/>
    <property type="match status" value="1"/>
</dbReference>
<dbReference type="PRINTS" id="PR00738">
    <property type="entry name" value="GLHYDRLASE20"/>
</dbReference>
<feature type="domain" description="Glycoside hydrolase family 20 catalytic" evidence="8">
    <location>
        <begin position="177"/>
        <end position="344"/>
    </location>
</feature>
<dbReference type="Pfam" id="PF02838">
    <property type="entry name" value="Glyco_hydro_20b"/>
    <property type="match status" value="1"/>
</dbReference>
<dbReference type="Proteomes" id="UP000004691">
    <property type="component" value="Unassembled WGS sequence"/>
</dbReference>
<keyword evidence="4" id="KW-0378">Hydrolase</keyword>
<evidence type="ECO:0000256" key="5">
    <source>
        <dbReference type="ARBA" id="ARBA00023295"/>
    </source>
</evidence>
<dbReference type="InterPro" id="IPR025705">
    <property type="entry name" value="Beta_hexosaminidase_sua/sub"/>
</dbReference>
<name>I0V4L9_9PSEU</name>
<feature type="domain" description="Beta-hexosaminidase bacterial type N-terminal" evidence="9">
    <location>
        <begin position="39"/>
        <end position="174"/>
    </location>
</feature>
<dbReference type="SUPFAM" id="SSF55545">
    <property type="entry name" value="beta-N-acetylhexosaminidase-like domain"/>
    <property type="match status" value="1"/>
</dbReference>
<dbReference type="InterPro" id="IPR015883">
    <property type="entry name" value="Glyco_hydro_20_cat"/>
</dbReference>
<sequence length="531" mass="58311">MTGVAVVLTTALAMTTATSATADPSSTGAATSAETALTDVVPAPVEVFPDAEAEYRLTPWTPIRTEPRSAEAHKVGLLLAESLRPATGYPLPVVPARSHKPSGISLLLDNVGDTLGREGYRIEVTDDGVTIRANTAAGLFAGTQTLRQLLPPDIEANARRTTAWTVPGGTIIDHPRFAYRGAMLDIARHFHTPDEIKSYIDELARFKINHLHLHLTDDQGWRIEIESWPRLTTVGGGPGTGVDGVGAGFLTKEQYSDIVAYAADRYITVVPEIDMPGHTNSALSTYAELNCDGIAPPPRTDMAVGYSSLCIGKEITYEFVEDVIREVSELTPGPYLHIGGDEAHVTTPEDYRLFMRRVLPIVEKYGKRPFGWNEIVRAEPATATVAQYWGTSTDNAELADAVARGHRVIMSPANKTYLDMKYNPDTPLGLSWAGYIEVRDSYEWNPGDHVTGVGEDAVLGVEAPLWSETLRSSDHIEYMAFPRLAAVAELAWSPQEARDWTAFRERLGKQAPRWEERGIDFYRSPEVPWQD</sequence>
<evidence type="ECO:0000256" key="1">
    <source>
        <dbReference type="ARBA" id="ARBA00001231"/>
    </source>
</evidence>
<accession>I0V4L9</accession>
<proteinExistence type="inferred from homology"/>
<dbReference type="InterPro" id="IPR029018">
    <property type="entry name" value="Hex-like_dom2"/>
</dbReference>
<comment type="catalytic activity">
    <reaction evidence="1">
        <text>Hydrolysis of terminal non-reducing N-acetyl-D-hexosamine residues in N-acetyl-beta-D-hexosaminides.</text>
        <dbReference type="EC" id="3.2.1.52"/>
    </reaction>
</comment>
<organism evidence="10 11">
    <name type="scientific">Saccharomonospora xinjiangensis XJ-54</name>
    <dbReference type="NCBI Taxonomy" id="882086"/>
    <lineage>
        <taxon>Bacteria</taxon>
        <taxon>Bacillati</taxon>
        <taxon>Actinomycetota</taxon>
        <taxon>Actinomycetes</taxon>
        <taxon>Pseudonocardiales</taxon>
        <taxon>Pseudonocardiaceae</taxon>
        <taxon>Saccharomonospora</taxon>
    </lineage>
</organism>
<keyword evidence="11" id="KW-1185">Reference proteome</keyword>
<dbReference type="PANTHER" id="PTHR22600">
    <property type="entry name" value="BETA-HEXOSAMINIDASE"/>
    <property type="match status" value="1"/>
</dbReference>
<evidence type="ECO:0000259" key="8">
    <source>
        <dbReference type="Pfam" id="PF00728"/>
    </source>
</evidence>
<reference evidence="10 11" key="1">
    <citation type="submission" date="2012-01" db="EMBL/GenBank/DDBJ databases">
        <title>Improved High-Quality Draft sequence of Saccharomonospora xinjiangensis XJ-54.</title>
        <authorList>
            <consortium name="US DOE Joint Genome Institute"/>
            <person name="Lucas S."/>
            <person name="Han J."/>
            <person name="Lapidus A."/>
            <person name="Cheng J.-F."/>
            <person name="Goodwin L."/>
            <person name="Pitluck S."/>
            <person name="Peters L."/>
            <person name="Mikhailova N."/>
            <person name="Teshima H."/>
            <person name="Detter J.C."/>
            <person name="Han C."/>
            <person name="Tapia R."/>
            <person name="Land M."/>
            <person name="Hauser L."/>
            <person name="Kyrpides N."/>
            <person name="Ivanova N."/>
            <person name="Pagani I."/>
            <person name="Brambilla E.-M."/>
            <person name="Klenk H.-P."/>
            <person name="Woyke T."/>
        </authorList>
    </citation>
    <scope>NUCLEOTIDE SEQUENCE [LARGE SCALE GENOMIC DNA]</scope>
    <source>
        <strain evidence="10 11">XJ-54</strain>
    </source>
</reference>
<dbReference type="GO" id="GO:0016020">
    <property type="term" value="C:membrane"/>
    <property type="evidence" value="ECO:0007669"/>
    <property type="project" value="TreeGrafter"/>
</dbReference>
<dbReference type="AlphaFoldDB" id="I0V4L9"/>
<evidence type="ECO:0000313" key="10">
    <source>
        <dbReference type="EMBL" id="EID55072.1"/>
    </source>
</evidence>
<dbReference type="GO" id="GO:0030203">
    <property type="term" value="P:glycosaminoglycan metabolic process"/>
    <property type="evidence" value="ECO:0007669"/>
    <property type="project" value="TreeGrafter"/>
</dbReference>
<dbReference type="GO" id="GO:0004563">
    <property type="term" value="F:beta-N-acetylhexosaminidase activity"/>
    <property type="evidence" value="ECO:0007669"/>
    <property type="project" value="UniProtKB-EC"/>
</dbReference>
<evidence type="ECO:0000256" key="7">
    <source>
        <dbReference type="SAM" id="SignalP"/>
    </source>
</evidence>
<feature type="signal peptide" evidence="7">
    <location>
        <begin position="1"/>
        <end position="22"/>
    </location>
</feature>
<dbReference type="EC" id="3.2.1.52" evidence="3"/>
<feature type="active site" description="Proton donor" evidence="6">
    <location>
        <position position="342"/>
    </location>
</feature>
<evidence type="ECO:0000256" key="6">
    <source>
        <dbReference type="PIRSR" id="PIRSR625705-1"/>
    </source>
</evidence>
<feature type="domain" description="Glycoside hydrolase family 20 catalytic" evidence="8">
    <location>
        <begin position="352"/>
        <end position="494"/>
    </location>
</feature>
<evidence type="ECO:0000259" key="9">
    <source>
        <dbReference type="Pfam" id="PF02838"/>
    </source>
</evidence>
<dbReference type="eggNOG" id="COG3525">
    <property type="taxonomic scope" value="Bacteria"/>
</dbReference>
<dbReference type="SUPFAM" id="SSF51445">
    <property type="entry name" value="(Trans)glycosidases"/>
    <property type="match status" value="1"/>
</dbReference>
<feature type="chain" id="PRO_5003635485" description="beta-N-acetylhexosaminidase" evidence="7">
    <location>
        <begin position="23"/>
        <end position="531"/>
    </location>
</feature>
<dbReference type="InterPro" id="IPR015882">
    <property type="entry name" value="HEX_bac_N"/>
</dbReference>
<comment type="similarity">
    <text evidence="2">Belongs to the glycosyl hydrolase 20 family.</text>
</comment>
<evidence type="ECO:0000256" key="2">
    <source>
        <dbReference type="ARBA" id="ARBA00006285"/>
    </source>
</evidence>
<dbReference type="CDD" id="cd06568">
    <property type="entry name" value="GH20_SpHex_like"/>
    <property type="match status" value="1"/>
</dbReference>
<dbReference type="RefSeq" id="WP_006239217.1">
    <property type="nucleotide sequence ID" value="NZ_JH636049.1"/>
</dbReference>
<dbReference type="EMBL" id="JH636049">
    <property type="protein sequence ID" value="EID55072.1"/>
    <property type="molecule type" value="Genomic_DNA"/>
</dbReference>
<dbReference type="HOGENOM" id="CLU_007082_5_1_11"/>
<dbReference type="STRING" id="882086.SacxiDRAFT_2857"/>
<protein>
    <recommendedName>
        <fullName evidence="3">beta-N-acetylhexosaminidase</fullName>
        <ecNumber evidence="3">3.2.1.52</ecNumber>
    </recommendedName>
</protein>
<keyword evidence="5" id="KW-0326">Glycosidase</keyword>
<evidence type="ECO:0000313" key="11">
    <source>
        <dbReference type="Proteomes" id="UP000004691"/>
    </source>
</evidence>
<dbReference type="Pfam" id="PF00728">
    <property type="entry name" value="Glyco_hydro_20"/>
    <property type="match status" value="2"/>
</dbReference>
<evidence type="ECO:0000256" key="3">
    <source>
        <dbReference type="ARBA" id="ARBA00012663"/>
    </source>
</evidence>
<evidence type="ECO:0000256" key="4">
    <source>
        <dbReference type="ARBA" id="ARBA00022801"/>
    </source>
</evidence>
<gene>
    <name evidence="10" type="ORF">SacxiDRAFT_2857</name>
</gene>